<protein>
    <submittedName>
        <fullName evidence="2">Uncharacterized protein</fullName>
    </submittedName>
</protein>
<evidence type="ECO:0000313" key="1">
    <source>
        <dbReference type="EMBL" id="CAB4125804.1"/>
    </source>
</evidence>
<dbReference type="EMBL" id="LR796187">
    <property type="protein sequence ID" value="CAB4125804.1"/>
    <property type="molecule type" value="Genomic_DNA"/>
</dbReference>
<reference evidence="2" key="1">
    <citation type="submission" date="2020-05" db="EMBL/GenBank/DDBJ databases">
        <authorList>
            <person name="Chiriac C."/>
            <person name="Salcher M."/>
            <person name="Ghai R."/>
            <person name="Kavagutti S V."/>
        </authorList>
    </citation>
    <scope>NUCLEOTIDE SEQUENCE</scope>
</reference>
<dbReference type="EMBL" id="LR798231">
    <property type="protein sequence ID" value="CAB5209313.1"/>
    <property type="molecule type" value="Genomic_DNA"/>
</dbReference>
<organism evidence="2">
    <name type="scientific">uncultured Caudovirales phage</name>
    <dbReference type="NCBI Taxonomy" id="2100421"/>
    <lineage>
        <taxon>Viruses</taxon>
        <taxon>Duplodnaviria</taxon>
        <taxon>Heunggongvirae</taxon>
        <taxon>Uroviricota</taxon>
        <taxon>Caudoviricetes</taxon>
        <taxon>Peduoviridae</taxon>
        <taxon>Maltschvirus</taxon>
        <taxon>Maltschvirus maltsch</taxon>
    </lineage>
</organism>
<accession>A0A6J7WHJ6</accession>
<proteinExistence type="predicted"/>
<sequence length="59" mass="6645">MTPGNPNATQLDLDVFVTEEDTAVYVKITGFADIDEADQYADRLVDTLPLMLFETEVRH</sequence>
<gene>
    <name evidence="2" type="ORF">UFOVP181_416</name>
    <name evidence="1" type="ORF">UFOVP57_223</name>
</gene>
<evidence type="ECO:0000313" key="2">
    <source>
        <dbReference type="EMBL" id="CAB5209313.1"/>
    </source>
</evidence>
<name>A0A6J7WHJ6_9CAUD</name>